<evidence type="ECO:0000313" key="1">
    <source>
        <dbReference type="EMBL" id="EOH90281.1"/>
    </source>
</evidence>
<accession>R2SBQ4</accession>
<dbReference type="InterPro" id="IPR024265">
    <property type="entry name" value="DUF3788"/>
</dbReference>
<keyword evidence="2" id="KW-1185">Reference proteome</keyword>
<protein>
    <recommendedName>
        <fullName evidence="3">DUF3788 family protein</fullName>
    </recommendedName>
</protein>
<dbReference type="EMBL" id="AJAQ01000036">
    <property type="protein sequence ID" value="EOH90281.1"/>
    <property type="molecule type" value="Genomic_DNA"/>
</dbReference>
<dbReference type="HOGENOM" id="CLU_125862_2_0_9"/>
<organism evidence="1 2">
    <name type="scientific">Enterococcus pallens ATCC BAA-351</name>
    <dbReference type="NCBI Taxonomy" id="1158607"/>
    <lineage>
        <taxon>Bacteria</taxon>
        <taxon>Bacillati</taxon>
        <taxon>Bacillota</taxon>
        <taxon>Bacilli</taxon>
        <taxon>Lactobacillales</taxon>
        <taxon>Enterococcaceae</taxon>
        <taxon>Enterococcus</taxon>
    </lineage>
</organism>
<dbReference type="Proteomes" id="UP000013782">
    <property type="component" value="Unassembled WGS sequence"/>
</dbReference>
<dbReference type="AlphaFoldDB" id="R2SBQ4"/>
<dbReference type="Pfam" id="PF12663">
    <property type="entry name" value="DUF3788"/>
    <property type="match status" value="1"/>
</dbReference>
<dbReference type="eggNOG" id="ENOG5032V2J">
    <property type="taxonomic scope" value="Bacteria"/>
</dbReference>
<dbReference type="PATRIC" id="fig|1158607.3.peg.4092"/>
<sequence>MINFKKDRTIEPTDVNLSLFLGDSFSAYKTLRNKLSDFDVDLEWRFYKDGGWLAKVTRKRKTIFWGEPQDGHFNVAFHFNERTKQGVFELDIADELKQSFLEAAANGGKLTTLKIALYSENDLADIYQLIDYKKKAK</sequence>
<proteinExistence type="predicted"/>
<name>R2SBQ4_9ENTE</name>
<reference evidence="1 2" key="1">
    <citation type="submission" date="2013-02" db="EMBL/GenBank/DDBJ databases">
        <title>The Genome Sequence of Enterococcus pallens BAA-351.</title>
        <authorList>
            <consortium name="The Broad Institute Genome Sequencing Platform"/>
            <consortium name="The Broad Institute Genome Sequencing Center for Infectious Disease"/>
            <person name="Earl A.M."/>
            <person name="Gilmore M.S."/>
            <person name="Lebreton F."/>
            <person name="Walker B."/>
            <person name="Young S.K."/>
            <person name="Zeng Q."/>
            <person name="Gargeya S."/>
            <person name="Fitzgerald M."/>
            <person name="Haas B."/>
            <person name="Abouelleil A."/>
            <person name="Alvarado L."/>
            <person name="Arachchi H.M."/>
            <person name="Berlin A.M."/>
            <person name="Chapman S.B."/>
            <person name="Dewar J."/>
            <person name="Goldberg J."/>
            <person name="Griggs A."/>
            <person name="Gujja S."/>
            <person name="Hansen M."/>
            <person name="Howarth C."/>
            <person name="Imamovic A."/>
            <person name="Larimer J."/>
            <person name="McCowan C."/>
            <person name="Murphy C."/>
            <person name="Neiman D."/>
            <person name="Pearson M."/>
            <person name="Priest M."/>
            <person name="Roberts A."/>
            <person name="Saif S."/>
            <person name="Shea T."/>
            <person name="Sisk P."/>
            <person name="Sykes S."/>
            <person name="Wortman J."/>
            <person name="Nusbaum C."/>
            <person name="Birren B."/>
        </authorList>
    </citation>
    <scope>NUCLEOTIDE SEQUENCE [LARGE SCALE GENOMIC DNA]</scope>
    <source>
        <strain evidence="1 2">ATCC BAA-351</strain>
    </source>
</reference>
<gene>
    <name evidence="1" type="ORF">UAU_04110</name>
</gene>
<evidence type="ECO:0008006" key="3">
    <source>
        <dbReference type="Google" id="ProtNLM"/>
    </source>
</evidence>
<comment type="caution">
    <text evidence="1">The sequence shown here is derived from an EMBL/GenBank/DDBJ whole genome shotgun (WGS) entry which is preliminary data.</text>
</comment>
<dbReference type="RefSeq" id="WP_010759055.1">
    <property type="nucleotide sequence ID" value="NZ_ASWD01000005.1"/>
</dbReference>
<evidence type="ECO:0000313" key="2">
    <source>
        <dbReference type="Proteomes" id="UP000013782"/>
    </source>
</evidence>